<dbReference type="STRING" id="1354303.M917_0992"/>
<feature type="transmembrane region" description="Helical" evidence="1">
    <location>
        <begin position="20"/>
        <end position="38"/>
    </location>
</feature>
<name>U4TC49_9GAMM</name>
<sequence length="39" mass="4512">MFYGLKVSRKFDSIAINPHIHHMLAILICMALNLLIFIL</sequence>
<dbReference type="Proteomes" id="UP000016761">
    <property type="component" value="Unassembled WGS sequence"/>
</dbReference>
<evidence type="ECO:0000256" key="1">
    <source>
        <dbReference type="SAM" id="Phobius"/>
    </source>
</evidence>
<keyword evidence="1" id="KW-0472">Membrane</keyword>
<proteinExistence type="predicted"/>
<dbReference type="EMBL" id="AUSW01000015">
    <property type="protein sequence ID" value="ERL56314.1"/>
    <property type="molecule type" value="Genomic_DNA"/>
</dbReference>
<dbReference type="AlphaFoldDB" id="U4TC49"/>
<keyword evidence="1" id="KW-1133">Transmembrane helix</keyword>
<keyword evidence="1" id="KW-0812">Transmembrane</keyword>
<comment type="caution">
    <text evidence="2">The sequence shown here is derived from an EMBL/GenBank/DDBJ whole genome shotgun (WGS) entry which is preliminary data.</text>
</comment>
<accession>U4TC49</accession>
<dbReference type="PATRIC" id="fig|1354303.4.peg.980"/>
<evidence type="ECO:0000313" key="3">
    <source>
        <dbReference type="Proteomes" id="UP000016761"/>
    </source>
</evidence>
<organism evidence="2 3">
    <name type="scientific">Psychrobacter aquaticus CMS 56</name>
    <dbReference type="NCBI Taxonomy" id="1354303"/>
    <lineage>
        <taxon>Bacteria</taxon>
        <taxon>Pseudomonadati</taxon>
        <taxon>Pseudomonadota</taxon>
        <taxon>Gammaproteobacteria</taxon>
        <taxon>Moraxellales</taxon>
        <taxon>Moraxellaceae</taxon>
        <taxon>Psychrobacter</taxon>
    </lineage>
</organism>
<evidence type="ECO:0000313" key="2">
    <source>
        <dbReference type="EMBL" id="ERL56314.1"/>
    </source>
</evidence>
<keyword evidence="3" id="KW-1185">Reference proteome</keyword>
<reference evidence="2 3" key="1">
    <citation type="journal article" date="2013" name="Genome Announc.">
        <title>Draft Genome Sequence of Psychrobacter aquaticus Strain CMS 56T, Isolated from a Cyanobacterial Mat Sample Collected from Water Bodies in the McMurdo Dry Valley Region of Antarctica.</title>
        <authorList>
            <person name="Reddy G.S."/>
            <person name="Ara S."/>
            <person name="Singh A."/>
            <person name="Kumar Pinnaka A."/>
            <person name="Shivaji S."/>
        </authorList>
    </citation>
    <scope>NUCLEOTIDE SEQUENCE [LARGE SCALE GENOMIC DNA]</scope>
    <source>
        <strain evidence="2 3">CMS 56</strain>
    </source>
</reference>
<protein>
    <submittedName>
        <fullName evidence="2">Uncharacterized protein</fullName>
    </submittedName>
</protein>
<gene>
    <name evidence="2" type="ORF">M917_0992</name>
</gene>